<evidence type="ECO:0000256" key="1">
    <source>
        <dbReference type="SAM" id="Coils"/>
    </source>
</evidence>
<dbReference type="PANTHER" id="PTHR33476">
    <property type="entry name" value="EMB|CAB62613.1"/>
    <property type="match status" value="1"/>
</dbReference>
<dbReference type="GO" id="GO:0008356">
    <property type="term" value="P:asymmetric cell division"/>
    <property type="evidence" value="ECO:0007669"/>
    <property type="project" value="InterPro"/>
</dbReference>
<reference evidence="3 4" key="1">
    <citation type="submission" date="2023-12" db="EMBL/GenBank/DDBJ databases">
        <title>A high-quality genome assembly for Dillenia turbinata (Dilleniales).</title>
        <authorList>
            <person name="Chanderbali A."/>
        </authorList>
    </citation>
    <scope>NUCLEOTIDE SEQUENCE [LARGE SCALE GENOMIC DNA]</scope>
    <source>
        <strain evidence="3">LSX21</strain>
        <tissue evidence="3">Leaf</tissue>
    </source>
</reference>
<gene>
    <name evidence="3" type="ORF">RJ641_009433</name>
</gene>
<dbReference type="EMBL" id="JBAMMX010000016">
    <property type="protein sequence ID" value="KAK6925107.1"/>
    <property type="molecule type" value="Genomic_DNA"/>
</dbReference>
<dbReference type="AlphaFoldDB" id="A0AAN8VCY1"/>
<sequence length="691" mass="76767">MDLWVVAAAAGAGYLAKFCKNLSRDKERLSGSGGSNFAKFKSPPTTQQLLDLIPNDLGDGVPSQLKGVSNGKSYPVDGAWPKEVERTSHTGGEDMVSSDNLEECRFLSISGLPPRLSENGSDENNEGNIQLAGGIDNFSGDLLPETAIAEVGSFHSSMPKRRSLRARWSYRQVFKPVSSLDSCIVAQLYRENAEVDDCVLGPLPAPCTPTVKPLIVTDGRQVISRGGRDSFCTHFGYGENKVQKEATGKEDETIIGVPPLPQIRSSKSTKKMNLKKGRAEVGKLNSGSKVFAGNEFHWQGSSQEMISFCFGVSVGVISAMLTAKKEVEKVKELLKQTENLVQDLQDELEMKDSLTVKELASEDCESQHTHEHNYLKSESFENSTEKDFIDELCSCHGKETNIKKSEDGLIHMSQIEAELEAELERLELNMKVPSFNKRSSNLVELDSDIVGDLVCGELRTDMVNGRAIAPDSDRDSSGTSTVHTANYAVSPRELSLRLHEVIQSRLEERIEELETALQNSRKKLQHMESEGVTFRRLSPDYEWRSPSPQESFAETGRSSMAEPMVIKLTGEALTAYNECYDELMRMDESEEESTAAIREDADQEGLYAFKHTFMQYESLLSSHLENFAAPQELSTIKEHIWDSSDTVNSDDDEVAKLLKKRIVEKTREGSPTAILKAQKVLYSLEEHQHSN</sequence>
<proteinExistence type="predicted"/>
<comment type="caution">
    <text evidence="3">The sequence shown here is derived from an EMBL/GenBank/DDBJ whole genome shotgun (WGS) entry which is preliminary data.</text>
</comment>
<dbReference type="InterPro" id="IPR040348">
    <property type="entry name" value="POLAR-like"/>
</dbReference>
<evidence type="ECO:0000313" key="4">
    <source>
        <dbReference type="Proteomes" id="UP001370490"/>
    </source>
</evidence>
<evidence type="ECO:0000256" key="2">
    <source>
        <dbReference type="SAM" id="MobiDB-lite"/>
    </source>
</evidence>
<feature type="coiled-coil region" evidence="1">
    <location>
        <begin position="320"/>
        <end position="354"/>
    </location>
</feature>
<protein>
    <submittedName>
        <fullName evidence="3">Uncharacterized protein</fullName>
    </submittedName>
</protein>
<name>A0AAN8VCY1_9MAGN</name>
<evidence type="ECO:0000313" key="3">
    <source>
        <dbReference type="EMBL" id="KAK6925107.1"/>
    </source>
</evidence>
<feature type="coiled-coil region" evidence="1">
    <location>
        <begin position="496"/>
        <end position="530"/>
    </location>
</feature>
<organism evidence="3 4">
    <name type="scientific">Dillenia turbinata</name>
    <dbReference type="NCBI Taxonomy" id="194707"/>
    <lineage>
        <taxon>Eukaryota</taxon>
        <taxon>Viridiplantae</taxon>
        <taxon>Streptophyta</taxon>
        <taxon>Embryophyta</taxon>
        <taxon>Tracheophyta</taxon>
        <taxon>Spermatophyta</taxon>
        <taxon>Magnoliopsida</taxon>
        <taxon>eudicotyledons</taxon>
        <taxon>Gunneridae</taxon>
        <taxon>Pentapetalae</taxon>
        <taxon>Dilleniales</taxon>
        <taxon>Dilleniaceae</taxon>
        <taxon>Dillenia</taxon>
    </lineage>
</organism>
<feature type="region of interest" description="Disordered" evidence="2">
    <location>
        <begin position="467"/>
        <end position="486"/>
    </location>
</feature>
<dbReference type="PANTHER" id="PTHR33476:SF7">
    <property type="entry name" value="EMB|CAB62613.1"/>
    <property type="match status" value="1"/>
</dbReference>
<keyword evidence="1" id="KW-0175">Coiled coil</keyword>
<dbReference type="Proteomes" id="UP001370490">
    <property type="component" value="Unassembled WGS sequence"/>
</dbReference>
<keyword evidence="4" id="KW-1185">Reference proteome</keyword>
<accession>A0AAN8VCY1</accession>